<sequence>MKDHLRILSGLMLLIHLGAWALLQVAPASTGYVVFKKECVRSETRATLLAAQKPQNSEQQLSLPASGETDQPAPEVKVCLSKLAPPPLALSLAVLPLFTKPETAPFQPVYYHSLFTSEEPDPPRFA</sequence>
<accession>A0A5N1IS30</accession>
<dbReference type="AlphaFoldDB" id="A0A5N1IS30"/>
<proteinExistence type="predicted"/>
<feature type="region of interest" description="Disordered" evidence="1">
    <location>
        <begin position="48"/>
        <end position="72"/>
    </location>
</feature>
<organism evidence="2 3">
    <name type="scientific">Adhaeribacter soli</name>
    <dbReference type="NCBI Taxonomy" id="2607655"/>
    <lineage>
        <taxon>Bacteria</taxon>
        <taxon>Pseudomonadati</taxon>
        <taxon>Bacteroidota</taxon>
        <taxon>Cytophagia</taxon>
        <taxon>Cytophagales</taxon>
        <taxon>Hymenobacteraceae</taxon>
        <taxon>Adhaeribacter</taxon>
    </lineage>
</organism>
<gene>
    <name evidence="2" type="ORF">F0P94_12555</name>
</gene>
<keyword evidence="3" id="KW-1185">Reference proteome</keyword>
<evidence type="ECO:0000313" key="3">
    <source>
        <dbReference type="Proteomes" id="UP000326570"/>
    </source>
</evidence>
<reference evidence="2 3" key="1">
    <citation type="submission" date="2019-09" db="EMBL/GenBank/DDBJ databases">
        <title>Genome sequence of Adhaeribacter sp. M2.</title>
        <authorList>
            <person name="Srinivasan S."/>
        </authorList>
    </citation>
    <scope>NUCLEOTIDE SEQUENCE [LARGE SCALE GENOMIC DNA]</scope>
    <source>
        <strain evidence="2 3">M2</strain>
    </source>
</reference>
<comment type="caution">
    <text evidence="2">The sequence shown here is derived from an EMBL/GenBank/DDBJ whole genome shotgun (WGS) entry which is preliminary data.</text>
</comment>
<evidence type="ECO:0000256" key="1">
    <source>
        <dbReference type="SAM" id="MobiDB-lite"/>
    </source>
</evidence>
<protein>
    <submittedName>
        <fullName evidence="2">Uncharacterized protein</fullName>
    </submittedName>
</protein>
<dbReference type="EMBL" id="VTWT01000006">
    <property type="protein sequence ID" value="KAA9332820.1"/>
    <property type="molecule type" value="Genomic_DNA"/>
</dbReference>
<feature type="compositionally biased region" description="Polar residues" evidence="1">
    <location>
        <begin position="53"/>
        <end position="63"/>
    </location>
</feature>
<evidence type="ECO:0000313" key="2">
    <source>
        <dbReference type="EMBL" id="KAA9332820.1"/>
    </source>
</evidence>
<dbReference type="Proteomes" id="UP000326570">
    <property type="component" value="Unassembled WGS sequence"/>
</dbReference>
<name>A0A5N1IS30_9BACT</name>